<keyword evidence="2" id="KW-1185">Reference proteome</keyword>
<dbReference type="EMBL" id="BSRZ01000032">
    <property type="protein sequence ID" value="GLW67670.1"/>
    <property type="molecule type" value="Genomic_DNA"/>
</dbReference>
<gene>
    <name evidence="1" type="ORF">Arub01_59130</name>
</gene>
<proteinExistence type="predicted"/>
<evidence type="ECO:0000313" key="1">
    <source>
        <dbReference type="EMBL" id="GLW67670.1"/>
    </source>
</evidence>
<dbReference type="SUPFAM" id="SSF47413">
    <property type="entry name" value="lambda repressor-like DNA-binding domains"/>
    <property type="match status" value="1"/>
</dbReference>
<dbReference type="InterPro" id="IPR010982">
    <property type="entry name" value="Lambda_DNA-bd_dom_sf"/>
</dbReference>
<dbReference type="Pfam" id="PF13560">
    <property type="entry name" value="HTH_31"/>
    <property type="match status" value="1"/>
</dbReference>
<dbReference type="Gene3D" id="1.10.260.40">
    <property type="entry name" value="lambda repressor-like DNA-binding domains"/>
    <property type="match status" value="1"/>
</dbReference>
<dbReference type="GO" id="GO:0003677">
    <property type="term" value="F:DNA binding"/>
    <property type="evidence" value="ECO:0007669"/>
    <property type="project" value="InterPro"/>
</dbReference>
<protein>
    <submittedName>
        <fullName evidence="1">Uncharacterized protein</fullName>
    </submittedName>
</protein>
<accession>A0A9W6V0C1</accession>
<dbReference type="AlphaFoldDB" id="A0A9W6V0C1"/>
<dbReference type="CDD" id="cd00093">
    <property type="entry name" value="HTH_XRE"/>
    <property type="match status" value="1"/>
</dbReference>
<reference evidence="1" key="1">
    <citation type="submission" date="2023-02" db="EMBL/GenBank/DDBJ databases">
        <title>Actinomadura rubrobrunea NBRC 14622.</title>
        <authorList>
            <person name="Ichikawa N."/>
            <person name="Sato H."/>
            <person name="Tonouchi N."/>
        </authorList>
    </citation>
    <scope>NUCLEOTIDE SEQUENCE</scope>
    <source>
        <strain evidence="1">NBRC 14622</strain>
    </source>
</reference>
<organism evidence="1 2">
    <name type="scientific">Actinomadura rubrobrunea</name>
    <dbReference type="NCBI Taxonomy" id="115335"/>
    <lineage>
        <taxon>Bacteria</taxon>
        <taxon>Bacillati</taxon>
        <taxon>Actinomycetota</taxon>
        <taxon>Actinomycetes</taxon>
        <taxon>Streptosporangiales</taxon>
        <taxon>Thermomonosporaceae</taxon>
        <taxon>Actinomadura</taxon>
    </lineage>
</organism>
<evidence type="ECO:0000313" key="2">
    <source>
        <dbReference type="Proteomes" id="UP001165124"/>
    </source>
</evidence>
<sequence>MRRALARLDLGAVLTVFRAAAGLTQEQMASLVPGWTKTKVTRIEAGARSTLYDIRELLTWADAVQMPREALLPMILGTPNVTLELQTPTPLEGSTLERRTFNGGLLAVTAGAMLPGQTQVPQQVGSSHVAYLKACVTELWARDWTVGGGALLRQAVLLFGHAKGMLDESEYPKSIERELLNVAANLGVCGSFIAYDASALSLARRLAHEAVFLADSAEDDLLSAHVCVTMALQSISLARASGQRGPAREGLRFLERAEHIAKHEPSPKLHALIHMRKATAYALLGDGAAARASITEARRELDRGPHPTDRPWFEFVTETEITGHEARVAADLQDISTAVKLYEQVAEDPNLAPRNRTFYEALYAAIRLQHGDATGAVEIGRRALAALEGPVTSARALNALRPVRQHVGDEEFEQRFDAVATTLTVK</sequence>
<dbReference type="InterPro" id="IPR001387">
    <property type="entry name" value="Cro/C1-type_HTH"/>
</dbReference>
<dbReference type="RefSeq" id="WP_067918325.1">
    <property type="nucleotide sequence ID" value="NZ_BSRZ01000032.1"/>
</dbReference>
<dbReference type="Proteomes" id="UP001165124">
    <property type="component" value="Unassembled WGS sequence"/>
</dbReference>
<name>A0A9W6V0C1_9ACTN</name>
<comment type="caution">
    <text evidence="1">The sequence shown here is derived from an EMBL/GenBank/DDBJ whole genome shotgun (WGS) entry which is preliminary data.</text>
</comment>